<dbReference type="RefSeq" id="WP_350342624.1">
    <property type="nucleotide sequence ID" value="NZ_CP158367.1"/>
</dbReference>
<evidence type="ECO:0000313" key="2">
    <source>
        <dbReference type="EMBL" id="XBX73862.1"/>
    </source>
</evidence>
<organism evidence="2">
    <name type="scientific">Proteinivorax tanatarense</name>
    <dbReference type="NCBI Taxonomy" id="1260629"/>
    <lineage>
        <taxon>Bacteria</taxon>
        <taxon>Bacillati</taxon>
        <taxon>Bacillota</taxon>
        <taxon>Clostridia</taxon>
        <taxon>Eubacteriales</taxon>
        <taxon>Proteinivoracaceae</taxon>
        <taxon>Proteinivorax</taxon>
    </lineage>
</organism>
<feature type="transmembrane region" description="Helical" evidence="1">
    <location>
        <begin position="7"/>
        <end position="24"/>
    </location>
</feature>
<keyword evidence="1" id="KW-0812">Transmembrane</keyword>
<reference evidence="2" key="2">
    <citation type="submission" date="2024-06" db="EMBL/GenBank/DDBJ databases">
        <authorList>
            <person name="Petrova K.O."/>
            <person name="Toshchakov S.V."/>
            <person name="Boltjanskaja Y.V."/>
            <person name="Kevbrin V."/>
        </authorList>
    </citation>
    <scope>NUCLEOTIDE SEQUENCE</scope>
    <source>
        <strain evidence="2">Z-910T</strain>
    </source>
</reference>
<proteinExistence type="predicted"/>
<feature type="transmembrane region" description="Helical" evidence="1">
    <location>
        <begin position="30"/>
        <end position="48"/>
    </location>
</feature>
<reference evidence="2" key="1">
    <citation type="journal article" date="2013" name="Extremophiles">
        <title>Proteinivorax tanatarense gen. nov., sp. nov., an anaerobic, haloalkaliphilic, proteolytic bacterium isolated from a decaying algal bloom, and proposal of Proteinivoraceae fam. nov.</title>
        <authorList>
            <person name="Kevbrin V."/>
            <person name="Boltyanskaya Y."/>
            <person name="Zhilina T."/>
            <person name="Kolganova T."/>
            <person name="Lavrentjeva E."/>
            <person name="Kuznetsov B."/>
        </authorList>
    </citation>
    <scope>NUCLEOTIDE SEQUENCE</scope>
    <source>
        <strain evidence="2">Z-910T</strain>
    </source>
</reference>
<dbReference type="EMBL" id="CP158367">
    <property type="protein sequence ID" value="XBX73862.1"/>
    <property type="molecule type" value="Genomic_DNA"/>
</dbReference>
<accession>A0AAU7VIJ5</accession>
<evidence type="ECO:0000256" key="1">
    <source>
        <dbReference type="SAM" id="Phobius"/>
    </source>
</evidence>
<gene>
    <name evidence="2" type="ORF">PRVXT_001873</name>
</gene>
<keyword evidence="1" id="KW-0472">Membrane</keyword>
<protein>
    <submittedName>
        <fullName evidence="2">Uncharacterized protein</fullName>
    </submittedName>
</protein>
<name>A0AAU7VIJ5_9FIRM</name>
<sequence length="54" mass="5530">MGGKSTSYVVVGLGVIVSLLGWFMRGELGAGILGFGLAHIVLGLLDTARPTVND</sequence>
<keyword evidence="1" id="KW-1133">Transmembrane helix</keyword>
<dbReference type="AlphaFoldDB" id="A0AAU7VIJ5"/>